<dbReference type="SUPFAM" id="SSF53756">
    <property type="entry name" value="UDP-Glycosyltransferase/glycogen phosphorylase"/>
    <property type="match status" value="1"/>
</dbReference>
<dbReference type="Pfam" id="PF00534">
    <property type="entry name" value="Glycos_transf_1"/>
    <property type="match status" value="1"/>
</dbReference>
<dbReference type="PANTHER" id="PTHR46401:SF2">
    <property type="entry name" value="GLYCOSYLTRANSFERASE WBBK-RELATED"/>
    <property type="match status" value="1"/>
</dbReference>
<evidence type="ECO:0000259" key="2">
    <source>
        <dbReference type="Pfam" id="PF00534"/>
    </source>
</evidence>
<dbReference type="eggNOG" id="COG0438">
    <property type="taxonomic scope" value="Bacteria"/>
</dbReference>
<evidence type="ECO:0000313" key="5">
    <source>
        <dbReference type="Proteomes" id="UP000003844"/>
    </source>
</evidence>
<keyword evidence="1 4" id="KW-0808">Transferase</keyword>
<dbReference type="InterPro" id="IPR001296">
    <property type="entry name" value="Glyco_trans_1"/>
</dbReference>
<dbReference type="OrthoDB" id="9801609at2"/>
<keyword evidence="5" id="KW-1185">Reference proteome</keyword>
<dbReference type="RefSeq" id="WP_006987718.1">
    <property type="nucleotide sequence ID" value="NZ_JH594606.1"/>
</dbReference>
<evidence type="ECO:0000259" key="3">
    <source>
        <dbReference type="Pfam" id="PF13439"/>
    </source>
</evidence>
<dbReference type="AlphaFoldDB" id="H2BRT1"/>
<evidence type="ECO:0000256" key="1">
    <source>
        <dbReference type="ARBA" id="ARBA00022679"/>
    </source>
</evidence>
<dbReference type="GO" id="GO:0016757">
    <property type="term" value="F:glycosyltransferase activity"/>
    <property type="evidence" value="ECO:0007669"/>
    <property type="project" value="InterPro"/>
</dbReference>
<evidence type="ECO:0000313" key="4">
    <source>
        <dbReference type="EMBL" id="EHQ01396.1"/>
    </source>
</evidence>
<dbReference type="InterPro" id="IPR028098">
    <property type="entry name" value="Glyco_trans_4-like_N"/>
</dbReference>
<dbReference type="GO" id="GO:0009103">
    <property type="term" value="P:lipopolysaccharide biosynthetic process"/>
    <property type="evidence" value="ECO:0007669"/>
    <property type="project" value="TreeGrafter"/>
</dbReference>
<dbReference type="STRING" id="865937.Gilli_0685"/>
<accession>H2BRT1</accession>
<feature type="domain" description="Glycosyl transferase family 1" evidence="2">
    <location>
        <begin position="224"/>
        <end position="377"/>
    </location>
</feature>
<dbReference type="Gene3D" id="3.40.50.2000">
    <property type="entry name" value="Glycogen Phosphorylase B"/>
    <property type="match status" value="2"/>
</dbReference>
<dbReference type="PANTHER" id="PTHR46401">
    <property type="entry name" value="GLYCOSYLTRANSFERASE WBBK-RELATED"/>
    <property type="match status" value="1"/>
</dbReference>
<dbReference type="Proteomes" id="UP000003844">
    <property type="component" value="Unassembled WGS sequence"/>
</dbReference>
<dbReference type="HOGENOM" id="CLU_656827_0_0_10"/>
<reference evidence="5" key="1">
    <citation type="journal article" date="2012" name="Stand. Genomic Sci.">
        <title>Genome sequence of the Antarctic rhodopsins-containing flavobacterium Gillisia limnaea type strain (R-8282(T)).</title>
        <authorList>
            <person name="Riedel T."/>
            <person name="Held B."/>
            <person name="Nolan M."/>
            <person name="Lucas S."/>
            <person name="Lapidus A."/>
            <person name="Tice H."/>
            <person name="Del Rio T.G."/>
            <person name="Cheng J.F."/>
            <person name="Han C."/>
            <person name="Tapia R."/>
            <person name="Goodwin L.A."/>
            <person name="Pitluck S."/>
            <person name="Liolios K."/>
            <person name="Mavromatis K."/>
            <person name="Pagani I."/>
            <person name="Ivanova N."/>
            <person name="Mikhailova N."/>
            <person name="Pati A."/>
            <person name="Chen A."/>
            <person name="Palaniappan K."/>
            <person name="Land M."/>
            <person name="Rohde M."/>
            <person name="Tindall B.J."/>
            <person name="Detter J.C."/>
            <person name="Goker M."/>
            <person name="Bristow J."/>
            <person name="Eisen J.A."/>
            <person name="Markowitz V."/>
            <person name="Hugenholtz P."/>
            <person name="Kyrpides N.C."/>
            <person name="Klenk H.P."/>
            <person name="Woyke T."/>
        </authorList>
    </citation>
    <scope>NUCLEOTIDE SEQUENCE [LARGE SCALE GENOMIC DNA]</scope>
    <source>
        <strain evidence="5">DSM 15749 / LMG 21470 / R-8282</strain>
    </source>
</reference>
<organism evidence="4 5">
    <name type="scientific">Gillisia limnaea (strain DSM 15749 / LMG 21470 / R-8282)</name>
    <dbReference type="NCBI Taxonomy" id="865937"/>
    <lineage>
        <taxon>Bacteria</taxon>
        <taxon>Pseudomonadati</taxon>
        <taxon>Bacteroidota</taxon>
        <taxon>Flavobacteriia</taxon>
        <taxon>Flavobacteriales</taxon>
        <taxon>Flavobacteriaceae</taxon>
        <taxon>Gillisia</taxon>
    </lineage>
</organism>
<dbReference type="EMBL" id="JH594606">
    <property type="protein sequence ID" value="EHQ01396.1"/>
    <property type="molecule type" value="Genomic_DNA"/>
</dbReference>
<name>H2BRT1_GILLR</name>
<protein>
    <submittedName>
        <fullName evidence="4">Glycosyl transferase group 1</fullName>
    </submittedName>
</protein>
<dbReference type="Pfam" id="PF13439">
    <property type="entry name" value="Glyco_transf_4"/>
    <property type="match status" value="1"/>
</dbReference>
<dbReference type="CDD" id="cd03801">
    <property type="entry name" value="GT4_PimA-like"/>
    <property type="match status" value="1"/>
</dbReference>
<sequence>MKILELPTYVTIKELPEFIRRKSGYGYMTWDISKSIAKKGCQVDLLTKFNFNKGQLYCDVNFLKLTWLEIFKYSTLSLIFKALQIIYVDKLRFKKALYVIYYYISCGYLERVIKDNKYDIVHIHGVGYFNKPIIDICEKYNLKYVTTLHGLNSFSDSKKIPNKEAGIEKEFLKNSEQNGNVVTVVSSGVRNSILSYLKISNSNNFKVITNGSDINYYDASEALNIRDKYSINPEQKIMLCVGRIDKNKNQEQIIRSYKLLDSQIKKDFVILFVGADGTEGKFLKKLDEEELGNVKFCGYVKKDDLQDYYKQSDYNIMVSIKEGFGLPIVEGFVYGLPCVTFSDLDAVDDLYNNKTMLTIQERSDSSLALGISKMFHTTWDNEFIRNYSNQFSLEIMADKYINLFENVLENDIKNDKYS</sequence>
<feature type="domain" description="Glycosyltransferase subfamily 4-like N-terminal" evidence="3">
    <location>
        <begin position="26"/>
        <end position="214"/>
    </location>
</feature>
<gene>
    <name evidence="4" type="ORF">Gilli_0685</name>
</gene>
<proteinExistence type="predicted"/>